<evidence type="ECO:0000256" key="1">
    <source>
        <dbReference type="ARBA" id="ARBA00010424"/>
    </source>
</evidence>
<proteinExistence type="inferred from homology"/>
<dbReference type="EMBL" id="JAJNBZ010000043">
    <property type="protein sequence ID" value="MCE5173200.1"/>
    <property type="molecule type" value="Genomic_DNA"/>
</dbReference>
<comment type="caution">
    <text evidence="2">The sequence shown here is derived from an EMBL/GenBank/DDBJ whole genome shotgun (WGS) entry which is preliminary data.</text>
</comment>
<keyword evidence="3" id="KW-1185">Reference proteome</keyword>
<dbReference type="Gene3D" id="3.20.20.70">
    <property type="entry name" value="Aldolase class I"/>
    <property type="match status" value="1"/>
</dbReference>
<dbReference type="SUPFAM" id="SSF102110">
    <property type="entry name" value="(2r)-phospho-3-sulfolactate synthase ComA"/>
    <property type="match status" value="1"/>
</dbReference>
<dbReference type="Proteomes" id="UP001199916">
    <property type="component" value="Unassembled WGS sequence"/>
</dbReference>
<dbReference type="Pfam" id="PF02679">
    <property type="entry name" value="ComA"/>
    <property type="match status" value="1"/>
</dbReference>
<evidence type="ECO:0000313" key="2">
    <source>
        <dbReference type="EMBL" id="MCE5173200.1"/>
    </source>
</evidence>
<evidence type="ECO:0000313" key="3">
    <source>
        <dbReference type="Proteomes" id="UP001199916"/>
    </source>
</evidence>
<protein>
    <submittedName>
        <fullName evidence="2">Phosphosulfolactate synthase</fullName>
    </submittedName>
</protein>
<sequence length="273" mass="29847">MSLTDNQIEAWPSALCDPSGERERKPRTSGLTMVMDKGLGLGEFTDMLELAHEHIDIIKLGFGTSAVIPHRLLTAKLNAAKRYGITVMPGGTFLEIAIAKGIVKDFFHMMGETGFTGVEVSDGTITLPRQVRNTLIGRARELGFHVCTEYGKKDSVSSFHLDDLLETFTEDIAHGSAWMTLEGRESGIGVGVYDDSGSCDTALVTRIIEAVHTPERLMWEAPRKDQQVAILHTAGLRANIGNIAPQEIIACEALRRGLRSDTMNQPDVLRGTN</sequence>
<dbReference type="InterPro" id="IPR013785">
    <property type="entry name" value="Aldolase_TIM"/>
</dbReference>
<name>A0ABS8YRF6_9BACL</name>
<accession>A0ABS8YRF6</accession>
<organism evidence="2 3">
    <name type="scientific">Paenibacillus profundus</name>
    <dbReference type="NCBI Taxonomy" id="1173085"/>
    <lineage>
        <taxon>Bacteria</taxon>
        <taxon>Bacillati</taxon>
        <taxon>Bacillota</taxon>
        <taxon>Bacilli</taxon>
        <taxon>Bacillales</taxon>
        <taxon>Paenibacillaceae</taxon>
        <taxon>Paenibacillus</taxon>
    </lineage>
</organism>
<dbReference type="InterPro" id="IPR036112">
    <property type="entry name" value="ComA_synth_sf"/>
</dbReference>
<comment type="similarity">
    <text evidence="1">Belongs to the phosphosulfolactate synthase family.</text>
</comment>
<dbReference type="RefSeq" id="WP_233699191.1">
    <property type="nucleotide sequence ID" value="NZ_JAJNBZ010000043.1"/>
</dbReference>
<gene>
    <name evidence="2" type="ORF">LQV63_28465</name>
</gene>
<reference evidence="2 3" key="1">
    <citation type="submission" date="2021-11" db="EMBL/GenBank/DDBJ databases">
        <title>Draft genome sequence of Paenibacillus profundus YoMME, a new Gram-positive bacteria with exoelectrogenic properties.</title>
        <authorList>
            <person name="Hubenova Y."/>
            <person name="Hubenova E."/>
            <person name="Manasiev Y."/>
            <person name="Peykov S."/>
            <person name="Mitov M."/>
        </authorList>
    </citation>
    <scope>NUCLEOTIDE SEQUENCE [LARGE SCALE GENOMIC DNA]</scope>
    <source>
        <strain evidence="2 3">YoMME</strain>
    </source>
</reference>
<dbReference type="InterPro" id="IPR003830">
    <property type="entry name" value="ComA_synth"/>
</dbReference>